<comment type="similarity">
    <text evidence="2">Belongs to the REXO1/REXO3 family.</text>
</comment>
<dbReference type="CDD" id="cd06145">
    <property type="entry name" value="REX1_like"/>
    <property type="match status" value="1"/>
</dbReference>
<reference evidence="9 10" key="1">
    <citation type="journal article" date="2024" name="Nat. Commun.">
        <title>Phylogenomics reveals the evolutionary origins of lichenization in chlorophyte algae.</title>
        <authorList>
            <person name="Puginier C."/>
            <person name="Libourel C."/>
            <person name="Otte J."/>
            <person name="Skaloud P."/>
            <person name="Haon M."/>
            <person name="Grisel S."/>
            <person name="Petersen M."/>
            <person name="Berrin J.G."/>
            <person name="Delaux P.M."/>
            <person name="Dal Grande F."/>
            <person name="Keller J."/>
        </authorList>
    </citation>
    <scope>NUCLEOTIDE SEQUENCE [LARGE SCALE GENOMIC DNA]</scope>
    <source>
        <strain evidence="9 10">SAG 216-7</strain>
    </source>
</reference>
<name>A0ABR2YNY4_9CHLO</name>
<dbReference type="SMART" id="SM00479">
    <property type="entry name" value="EXOIII"/>
    <property type="match status" value="1"/>
</dbReference>
<keyword evidence="5" id="KW-0269">Exonuclease</keyword>
<evidence type="ECO:0000313" key="9">
    <source>
        <dbReference type="EMBL" id="KAK9908716.1"/>
    </source>
</evidence>
<dbReference type="PANTHER" id="PTHR12801">
    <property type="entry name" value="RNA EXONUCLEASE REXO1 / RECO3 FAMILY MEMBER-RELATED"/>
    <property type="match status" value="1"/>
</dbReference>
<evidence type="ECO:0000256" key="4">
    <source>
        <dbReference type="ARBA" id="ARBA00022801"/>
    </source>
</evidence>
<comment type="subcellular location">
    <subcellularLocation>
        <location evidence="1">Nucleus</location>
    </subcellularLocation>
</comment>
<dbReference type="InterPro" id="IPR036397">
    <property type="entry name" value="RNaseH_sf"/>
</dbReference>
<keyword evidence="6" id="KW-0539">Nucleus</keyword>
<keyword evidence="4" id="KW-0378">Hydrolase</keyword>
<evidence type="ECO:0000256" key="7">
    <source>
        <dbReference type="SAM" id="MobiDB-lite"/>
    </source>
</evidence>
<keyword evidence="3" id="KW-0540">Nuclease</keyword>
<dbReference type="InterPro" id="IPR047021">
    <property type="entry name" value="REXO1/3/4-like"/>
</dbReference>
<protein>
    <recommendedName>
        <fullName evidence="8">Exonuclease domain-containing protein</fullName>
    </recommendedName>
</protein>
<dbReference type="InterPro" id="IPR034922">
    <property type="entry name" value="REX1-like_exo"/>
</dbReference>
<organism evidence="9 10">
    <name type="scientific">Coccomyxa subellipsoidea</name>
    <dbReference type="NCBI Taxonomy" id="248742"/>
    <lineage>
        <taxon>Eukaryota</taxon>
        <taxon>Viridiplantae</taxon>
        <taxon>Chlorophyta</taxon>
        <taxon>core chlorophytes</taxon>
        <taxon>Trebouxiophyceae</taxon>
        <taxon>Trebouxiophyceae incertae sedis</taxon>
        <taxon>Coccomyxaceae</taxon>
        <taxon>Coccomyxa</taxon>
    </lineage>
</organism>
<feature type="domain" description="Exonuclease" evidence="8">
    <location>
        <begin position="163"/>
        <end position="323"/>
    </location>
</feature>
<dbReference type="InterPro" id="IPR013520">
    <property type="entry name" value="Ribonucl_H"/>
</dbReference>
<comment type="caution">
    <text evidence="9">The sequence shown here is derived from an EMBL/GenBank/DDBJ whole genome shotgun (WGS) entry which is preliminary data.</text>
</comment>
<dbReference type="Proteomes" id="UP001491310">
    <property type="component" value="Unassembled WGS sequence"/>
</dbReference>
<evidence type="ECO:0000313" key="10">
    <source>
        <dbReference type="Proteomes" id="UP001491310"/>
    </source>
</evidence>
<sequence length="454" mass="50707">MTENRKRKRKVLDSSGQTCWTENDRNVLIRLVKQCQKLGSEGSSGEWKTFLKIKYPKFRSQDPSQHHWKVLATFVDSLDKGSDQKMVSRHREWEKLIQAERLALAKSAGGNRGGQAECSGSAHDLIRETSKHPRFKELYSLPSYDKCWYRVPRKQGQSSSPPVLYGLDCEMCETAVDSRALVRVCVVDEDGKDVLDMMVKPKKRILDFRTHITGLTAASFEGVTHRRRDAQLALKGLLKDNVVLVGHALHHDLSALRIDYQPVIDTSLLISYRKLSNCVPSLADLSKTLLKRVLREEGSPHDCKDDAVAAVQLTKHLMQHGPTLALEPPNVKVPKDQLCKLLAHGLPLGVAEAELRSLLPASAPPLVRVEGDCSTQKKVFLVFSNPQDANQAFKELQGDQGVDSLGRAQKLVKISSGEGQQSVVKVRKMGAHNGMAHGRDAKQDRAKWKRKKKA</sequence>
<feature type="compositionally biased region" description="Basic and acidic residues" evidence="7">
    <location>
        <begin position="437"/>
        <end position="446"/>
    </location>
</feature>
<evidence type="ECO:0000256" key="5">
    <source>
        <dbReference type="ARBA" id="ARBA00022839"/>
    </source>
</evidence>
<evidence type="ECO:0000256" key="1">
    <source>
        <dbReference type="ARBA" id="ARBA00004123"/>
    </source>
</evidence>
<evidence type="ECO:0000256" key="2">
    <source>
        <dbReference type="ARBA" id="ARBA00006357"/>
    </source>
</evidence>
<evidence type="ECO:0000259" key="8">
    <source>
        <dbReference type="SMART" id="SM00479"/>
    </source>
</evidence>
<gene>
    <name evidence="9" type="ORF">WJX75_001894</name>
</gene>
<dbReference type="EMBL" id="JALJOT010000007">
    <property type="protein sequence ID" value="KAK9908716.1"/>
    <property type="molecule type" value="Genomic_DNA"/>
</dbReference>
<proteinExistence type="inferred from homology"/>
<feature type="region of interest" description="Disordered" evidence="7">
    <location>
        <begin position="430"/>
        <end position="454"/>
    </location>
</feature>
<dbReference type="InterPro" id="IPR012337">
    <property type="entry name" value="RNaseH-like_sf"/>
</dbReference>
<evidence type="ECO:0000256" key="6">
    <source>
        <dbReference type="ARBA" id="ARBA00023242"/>
    </source>
</evidence>
<keyword evidence="10" id="KW-1185">Reference proteome</keyword>
<dbReference type="Gene3D" id="3.30.420.10">
    <property type="entry name" value="Ribonuclease H-like superfamily/Ribonuclease H"/>
    <property type="match status" value="1"/>
</dbReference>
<evidence type="ECO:0000256" key="3">
    <source>
        <dbReference type="ARBA" id="ARBA00022722"/>
    </source>
</evidence>
<dbReference type="SUPFAM" id="SSF53098">
    <property type="entry name" value="Ribonuclease H-like"/>
    <property type="match status" value="1"/>
</dbReference>
<dbReference type="PANTHER" id="PTHR12801:SF115">
    <property type="entry name" value="FI18136P1-RELATED"/>
    <property type="match status" value="1"/>
</dbReference>
<accession>A0ABR2YNY4</accession>